<comment type="caution">
    <text evidence="2">The sequence shown here is derived from an EMBL/GenBank/DDBJ whole genome shotgun (WGS) entry which is preliminary data.</text>
</comment>
<evidence type="ECO:0000313" key="3">
    <source>
        <dbReference type="Proteomes" id="UP001160148"/>
    </source>
</evidence>
<gene>
    <name evidence="2" type="ORF">MEUPH1_LOCUS1853</name>
</gene>
<sequence>MDNLSLKKTQVDVKLLRYILVLLNMPKEELIEISNYSENTDQSRFTSSRRNNDTGYGECNQQLPKYRTETSRNMRGGKVSTTETF</sequence>
<accession>A0AAV0VKM3</accession>
<reference evidence="2 3" key="1">
    <citation type="submission" date="2023-01" db="EMBL/GenBank/DDBJ databases">
        <authorList>
            <person name="Whitehead M."/>
        </authorList>
    </citation>
    <scope>NUCLEOTIDE SEQUENCE [LARGE SCALE GENOMIC DNA]</scope>
</reference>
<keyword evidence="3" id="KW-1185">Reference proteome</keyword>
<feature type="compositionally biased region" description="Polar residues" evidence="1">
    <location>
        <begin position="37"/>
        <end position="49"/>
    </location>
</feature>
<proteinExistence type="predicted"/>
<evidence type="ECO:0000313" key="2">
    <source>
        <dbReference type="EMBL" id="CAI6344759.1"/>
    </source>
</evidence>
<dbReference type="AlphaFoldDB" id="A0AAV0VKM3"/>
<protein>
    <submittedName>
        <fullName evidence="2">Uncharacterized protein</fullName>
    </submittedName>
</protein>
<dbReference type="Proteomes" id="UP001160148">
    <property type="component" value="Unassembled WGS sequence"/>
</dbReference>
<evidence type="ECO:0000256" key="1">
    <source>
        <dbReference type="SAM" id="MobiDB-lite"/>
    </source>
</evidence>
<dbReference type="EMBL" id="CARXXK010000001">
    <property type="protein sequence ID" value="CAI6344759.1"/>
    <property type="molecule type" value="Genomic_DNA"/>
</dbReference>
<feature type="region of interest" description="Disordered" evidence="1">
    <location>
        <begin position="37"/>
        <end position="85"/>
    </location>
</feature>
<organism evidence="2 3">
    <name type="scientific">Macrosiphum euphorbiae</name>
    <name type="common">potato aphid</name>
    <dbReference type="NCBI Taxonomy" id="13131"/>
    <lineage>
        <taxon>Eukaryota</taxon>
        <taxon>Metazoa</taxon>
        <taxon>Ecdysozoa</taxon>
        <taxon>Arthropoda</taxon>
        <taxon>Hexapoda</taxon>
        <taxon>Insecta</taxon>
        <taxon>Pterygota</taxon>
        <taxon>Neoptera</taxon>
        <taxon>Paraneoptera</taxon>
        <taxon>Hemiptera</taxon>
        <taxon>Sternorrhyncha</taxon>
        <taxon>Aphidomorpha</taxon>
        <taxon>Aphidoidea</taxon>
        <taxon>Aphididae</taxon>
        <taxon>Macrosiphini</taxon>
        <taxon>Macrosiphum</taxon>
    </lineage>
</organism>
<name>A0AAV0VKM3_9HEMI</name>